<gene>
    <name evidence="3" type="ORF">NQ318_002046</name>
</gene>
<dbReference type="InterPro" id="IPR041426">
    <property type="entry name" value="Mos1_HTH"/>
</dbReference>
<organism evidence="3 4">
    <name type="scientific">Aromia moschata</name>
    <dbReference type="NCBI Taxonomy" id="1265417"/>
    <lineage>
        <taxon>Eukaryota</taxon>
        <taxon>Metazoa</taxon>
        <taxon>Ecdysozoa</taxon>
        <taxon>Arthropoda</taxon>
        <taxon>Hexapoda</taxon>
        <taxon>Insecta</taxon>
        <taxon>Pterygota</taxon>
        <taxon>Neoptera</taxon>
        <taxon>Endopterygota</taxon>
        <taxon>Coleoptera</taxon>
        <taxon>Polyphaga</taxon>
        <taxon>Cucujiformia</taxon>
        <taxon>Chrysomeloidea</taxon>
        <taxon>Cerambycidae</taxon>
        <taxon>Cerambycinae</taxon>
        <taxon>Callichromatini</taxon>
        <taxon>Aromia</taxon>
    </lineage>
</organism>
<feature type="region of interest" description="Disordered" evidence="1">
    <location>
        <begin position="91"/>
        <end position="114"/>
    </location>
</feature>
<protein>
    <recommendedName>
        <fullName evidence="2">Mos1 transposase HTH domain-containing protein</fullName>
    </recommendedName>
</protein>
<feature type="compositionally biased region" description="Basic and acidic residues" evidence="1">
    <location>
        <begin position="91"/>
        <end position="101"/>
    </location>
</feature>
<dbReference type="InterPro" id="IPR052709">
    <property type="entry name" value="Transposase-MT_Hybrid"/>
</dbReference>
<dbReference type="Gene3D" id="1.10.10.1450">
    <property type="match status" value="1"/>
</dbReference>
<dbReference type="Pfam" id="PF17906">
    <property type="entry name" value="HTH_48"/>
    <property type="match status" value="1"/>
</dbReference>
<dbReference type="PANTHER" id="PTHR46060">
    <property type="entry name" value="MARINER MOS1 TRANSPOSASE-LIKE PROTEIN"/>
    <property type="match status" value="1"/>
</dbReference>
<accession>A0AAV8Z2C4</accession>
<keyword evidence="4" id="KW-1185">Reference proteome</keyword>
<dbReference type="PANTHER" id="PTHR46060:SF1">
    <property type="entry name" value="MARINER MOS1 TRANSPOSASE-LIKE PROTEIN"/>
    <property type="match status" value="1"/>
</dbReference>
<reference evidence="3" key="1">
    <citation type="journal article" date="2023" name="Insect Mol. Biol.">
        <title>Genome sequencing provides insights into the evolution of gene families encoding plant cell wall-degrading enzymes in longhorned beetles.</title>
        <authorList>
            <person name="Shin N.R."/>
            <person name="Okamura Y."/>
            <person name="Kirsch R."/>
            <person name="Pauchet Y."/>
        </authorList>
    </citation>
    <scope>NUCLEOTIDE SEQUENCE</scope>
    <source>
        <strain evidence="3">AMC_N1</strain>
    </source>
</reference>
<evidence type="ECO:0000313" key="3">
    <source>
        <dbReference type="EMBL" id="KAJ8958040.1"/>
    </source>
</evidence>
<name>A0AAV8Z2C4_9CUCU</name>
<proteinExistence type="predicted"/>
<comment type="caution">
    <text evidence="3">The sequence shown here is derived from an EMBL/GenBank/DDBJ whole genome shotgun (WGS) entry which is preliminary data.</text>
</comment>
<evidence type="ECO:0000313" key="4">
    <source>
        <dbReference type="Proteomes" id="UP001162162"/>
    </source>
</evidence>
<dbReference type="AlphaFoldDB" id="A0AAV8Z2C4"/>
<evidence type="ECO:0000259" key="2">
    <source>
        <dbReference type="Pfam" id="PF17906"/>
    </source>
</evidence>
<dbReference type="EMBL" id="JAPWTK010000020">
    <property type="protein sequence ID" value="KAJ8958040.1"/>
    <property type="molecule type" value="Genomic_DNA"/>
</dbReference>
<feature type="domain" description="Mos1 transposase HTH" evidence="2">
    <location>
        <begin position="47"/>
        <end position="90"/>
    </location>
</feature>
<sequence length="149" mass="17369">MLLPARCERVVTILNRNVSDDTFSTLISLDKSVVTRRKKCCVQMEQRVYLKFLVKLGKNFTDAYAMLKEVYGNECLSDTQVFEWFKRFKERRETTEDDPRPGRPSTSKTDENIEKTGIDKGCVRQILHKSFNKVCAKMVPKLLTPRNQE</sequence>
<evidence type="ECO:0000256" key="1">
    <source>
        <dbReference type="SAM" id="MobiDB-lite"/>
    </source>
</evidence>
<dbReference type="Proteomes" id="UP001162162">
    <property type="component" value="Unassembled WGS sequence"/>
</dbReference>